<dbReference type="InterPro" id="IPR029055">
    <property type="entry name" value="Ntn_hydrolases_N"/>
</dbReference>
<evidence type="ECO:0000313" key="2">
    <source>
        <dbReference type="EMBL" id="ACX96145.1"/>
    </source>
</evidence>
<dbReference type="Proteomes" id="UP000009102">
    <property type="component" value="Chromosome"/>
</dbReference>
<dbReference type="SUPFAM" id="SSF56235">
    <property type="entry name" value="N-terminal nucleophile aminohydrolases (Ntn hydrolases)"/>
    <property type="match status" value="1"/>
</dbReference>
<dbReference type="RefSeq" id="WP_012824179.1">
    <property type="nucleotide sequence ID" value="NC_013422.1"/>
</dbReference>
<dbReference type="KEGG" id="hna:Hneap_1310"/>
<reference evidence="2 3" key="1">
    <citation type="submission" date="2009-10" db="EMBL/GenBank/DDBJ databases">
        <title>Complete sequence of Halothiobacillus neapolitanus c2.</title>
        <authorList>
            <consortium name="US DOE Joint Genome Institute"/>
            <person name="Lucas S."/>
            <person name="Copeland A."/>
            <person name="Lapidus A."/>
            <person name="Glavina del Rio T."/>
            <person name="Tice H."/>
            <person name="Bruce D."/>
            <person name="Goodwin L."/>
            <person name="Pitluck S."/>
            <person name="Davenport K."/>
            <person name="Brettin T."/>
            <person name="Detter J.C."/>
            <person name="Han C."/>
            <person name="Tapia R."/>
            <person name="Larimer F."/>
            <person name="Land M."/>
            <person name="Hauser L."/>
            <person name="Kyrpides N."/>
            <person name="Mikhailova N."/>
            <person name="Kerfeld C."/>
            <person name="Cannon G."/>
            <person name="Heinhort S."/>
        </authorList>
    </citation>
    <scope>NUCLEOTIDE SEQUENCE [LARGE SCALE GENOMIC DNA]</scope>
    <source>
        <strain evidence="3">ATCC 23641 / c2</strain>
    </source>
</reference>
<dbReference type="InterPro" id="IPR016545">
    <property type="entry name" value="UCP009120_prtse"/>
</dbReference>
<sequence>MTYCVALKLNAGLVFASDSRTNAGIDQISSFKKMRTFVNRGDRVIVILSSGNLSITQNAINQLETQGRSPEQQNIWNATSMFDVASLLGGCLRHVQNTDRPFLMAGNIDVSANFIVGGQIAGEPPRLFLVYSEGNFIEATENTPFFQIGEIKYGKPIIDRIINSETTLNRAIKCLLVSFDSTMRSNVSVGMPIDMACYMTDSLSLDNIKQMQEGDPYFTSISSKWSEGLNSVFTQLPNPEWACQTPDAEPAQTPSDGQLQNQGIPPI</sequence>
<feature type="compositionally biased region" description="Polar residues" evidence="1">
    <location>
        <begin position="252"/>
        <end position="267"/>
    </location>
</feature>
<dbReference type="CDD" id="cd03765">
    <property type="entry name" value="proteasome_beta_bacterial"/>
    <property type="match status" value="1"/>
</dbReference>
<dbReference type="AlphaFoldDB" id="D0L0C2"/>
<dbReference type="GO" id="GO:0000502">
    <property type="term" value="C:proteasome complex"/>
    <property type="evidence" value="ECO:0007669"/>
    <property type="project" value="UniProtKB-KW"/>
</dbReference>
<accession>D0L0C2</accession>
<dbReference type="EMBL" id="CP001801">
    <property type="protein sequence ID" value="ACX96145.1"/>
    <property type="molecule type" value="Genomic_DNA"/>
</dbReference>
<keyword evidence="3" id="KW-1185">Reference proteome</keyword>
<dbReference type="eggNOG" id="COG3484">
    <property type="taxonomic scope" value="Bacteria"/>
</dbReference>
<dbReference type="STRING" id="555778.Hneap_1310"/>
<evidence type="ECO:0000313" key="3">
    <source>
        <dbReference type="Proteomes" id="UP000009102"/>
    </source>
</evidence>
<proteinExistence type="predicted"/>
<dbReference type="HOGENOM" id="CLU_066183_0_0_6"/>
<gene>
    <name evidence="2" type="ordered locus">Hneap_1310</name>
</gene>
<dbReference type="Gene3D" id="3.60.20.10">
    <property type="entry name" value="Glutamine Phosphoribosylpyrophosphate, subunit 1, domain 1"/>
    <property type="match status" value="1"/>
</dbReference>
<dbReference type="PIRSF" id="PIRSF009120">
    <property type="entry name" value="UCP009120_prtse"/>
    <property type="match status" value="1"/>
</dbReference>
<organism evidence="2 3">
    <name type="scientific">Halothiobacillus neapolitanus (strain ATCC 23641 / DSM 15147 / CIP 104769 / NCIMB 8539 / c2)</name>
    <name type="common">Thiobacillus neapolitanus</name>
    <dbReference type="NCBI Taxonomy" id="555778"/>
    <lineage>
        <taxon>Bacteria</taxon>
        <taxon>Pseudomonadati</taxon>
        <taxon>Pseudomonadota</taxon>
        <taxon>Gammaproteobacteria</taxon>
        <taxon>Chromatiales</taxon>
        <taxon>Halothiobacillaceae</taxon>
        <taxon>Halothiobacillus</taxon>
    </lineage>
</organism>
<evidence type="ECO:0000256" key="1">
    <source>
        <dbReference type="SAM" id="MobiDB-lite"/>
    </source>
</evidence>
<protein>
    <submittedName>
        <fullName evidence="2">20S proteasome, A and B subunits</fullName>
    </submittedName>
</protein>
<name>D0L0C2_HALNC</name>
<feature type="region of interest" description="Disordered" evidence="1">
    <location>
        <begin position="245"/>
        <end position="267"/>
    </location>
</feature>
<keyword evidence="2" id="KW-0647">Proteasome</keyword>